<evidence type="ECO:0000256" key="2">
    <source>
        <dbReference type="ARBA" id="ARBA00005194"/>
    </source>
</evidence>
<dbReference type="PANTHER" id="PTHR11035">
    <property type="entry name" value="VERY-LONG-CHAIN (3R)-3-HYDROXYACYL-COA DEHYDRATASE"/>
    <property type="match status" value="1"/>
</dbReference>
<keyword evidence="14" id="KW-0256">Endoplasmic reticulum</keyword>
<accession>A0ABP0EIZ5</accession>
<dbReference type="InterPro" id="IPR007482">
    <property type="entry name" value="Tyr_Pase-like_PTPLA"/>
</dbReference>
<evidence type="ECO:0000256" key="13">
    <source>
        <dbReference type="ARBA" id="ARBA00036671"/>
    </source>
</evidence>
<evidence type="ECO:0000256" key="1">
    <source>
        <dbReference type="ARBA" id="ARBA00004141"/>
    </source>
</evidence>
<proteinExistence type="inferred from homology"/>
<evidence type="ECO:0000256" key="14">
    <source>
        <dbReference type="RuleBase" id="RU363109"/>
    </source>
</evidence>
<reference evidence="15 16" key="1">
    <citation type="submission" date="2024-01" db="EMBL/GenBank/DDBJ databases">
        <authorList>
            <consortium name="Genoscope - CEA"/>
            <person name="William W."/>
        </authorList>
    </citation>
    <scope>NUCLEOTIDE SEQUENCE [LARGE SCALE GENOMIC DNA]</scope>
    <source>
        <strain evidence="15 16">29B2s-10</strain>
    </source>
</reference>
<keyword evidence="12 14" id="KW-0456">Lyase</keyword>
<keyword evidence="8 14" id="KW-1133">Transmembrane helix</keyword>
<keyword evidence="11 14" id="KW-0275">Fatty acid biosynthesis</keyword>
<dbReference type="Pfam" id="PF04387">
    <property type="entry name" value="PTPLA"/>
    <property type="match status" value="1"/>
</dbReference>
<feature type="transmembrane region" description="Helical" evidence="14">
    <location>
        <begin position="181"/>
        <end position="201"/>
    </location>
</feature>
<protein>
    <recommendedName>
        <fullName evidence="4 14">Very-long-chain (3R)-3-hydroxyacyl-CoA dehydratase</fullName>
        <ecNumber evidence="4 14">4.2.1.134</ecNumber>
    </recommendedName>
</protein>
<comment type="similarity">
    <text evidence="3 14">Belongs to the very long-chain fatty acids dehydratase HACD family.</text>
</comment>
<evidence type="ECO:0000256" key="11">
    <source>
        <dbReference type="ARBA" id="ARBA00023160"/>
    </source>
</evidence>
<keyword evidence="7 14" id="KW-0276">Fatty acid metabolism</keyword>
<evidence type="ECO:0000256" key="8">
    <source>
        <dbReference type="ARBA" id="ARBA00022989"/>
    </source>
</evidence>
<comment type="catalytic activity">
    <reaction evidence="13 14">
        <text>a very-long-chain (3R)-3-hydroxyacyl-CoA = a very-long-chain (2E)-enoyl-CoA + H2O</text>
        <dbReference type="Rhea" id="RHEA:45812"/>
        <dbReference type="ChEBI" id="CHEBI:15377"/>
        <dbReference type="ChEBI" id="CHEBI:83728"/>
        <dbReference type="ChEBI" id="CHEBI:85440"/>
        <dbReference type="EC" id="4.2.1.134"/>
    </reaction>
</comment>
<evidence type="ECO:0000256" key="4">
    <source>
        <dbReference type="ARBA" id="ARBA00013122"/>
    </source>
</evidence>
<dbReference type="PANTHER" id="PTHR11035:SF3">
    <property type="entry name" value="VERY-LONG-CHAIN (3R)-3-HYDROXYACYL-COA DEHYDRATASE"/>
    <property type="match status" value="1"/>
</dbReference>
<comment type="pathway">
    <text evidence="2 14">Lipid metabolism; fatty acid biosynthesis.</text>
</comment>
<keyword evidence="6 14" id="KW-0812">Transmembrane</keyword>
<gene>
    <name evidence="15" type="primary">PHS1</name>
    <name evidence="15" type="ORF">CAAN4_H00320</name>
</gene>
<feature type="transmembrane region" description="Helical" evidence="14">
    <location>
        <begin position="152"/>
        <end position="169"/>
    </location>
</feature>
<dbReference type="EMBL" id="OZ004260">
    <property type="protein sequence ID" value="CAK7920239.1"/>
    <property type="molecule type" value="Genomic_DNA"/>
</dbReference>
<keyword evidence="10 14" id="KW-0472">Membrane</keyword>
<keyword evidence="9 14" id="KW-0443">Lipid metabolism</keyword>
<evidence type="ECO:0000313" key="16">
    <source>
        <dbReference type="Proteomes" id="UP001497600"/>
    </source>
</evidence>
<evidence type="ECO:0000313" key="15">
    <source>
        <dbReference type="EMBL" id="CAK7920239.1"/>
    </source>
</evidence>
<evidence type="ECO:0000256" key="5">
    <source>
        <dbReference type="ARBA" id="ARBA00022516"/>
    </source>
</evidence>
<evidence type="ECO:0000256" key="7">
    <source>
        <dbReference type="ARBA" id="ARBA00022832"/>
    </source>
</evidence>
<evidence type="ECO:0000256" key="12">
    <source>
        <dbReference type="ARBA" id="ARBA00023239"/>
    </source>
</evidence>
<keyword evidence="16" id="KW-1185">Reference proteome</keyword>
<comment type="caution">
    <text evidence="14">Lacks conserved residue(s) required for the propagation of feature annotation.</text>
</comment>
<sequence length="221" mass="25043">MSTPKTSAPATREAPPRWLISYNSISSSLWSVVLFNTIFLASIVGQPFLFTKTNKITTYIQCLAVIEIFNAATGVVKSPLFTTTTQVFSRLLIVLGICQLLPDSPANYHWCYTTLSLSWSITEIIRYSYYAANLSSPGQVNSWLTWARYTTFYVLYPTGVTSEMLMVYLSLGEATKTVGAWYSYFLIAILFTYPPGFYMLYTYMIKQRKKVLGKTSTKKTE</sequence>
<dbReference type="Proteomes" id="UP001497600">
    <property type="component" value="Chromosome H"/>
</dbReference>
<feature type="transmembrane region" description="Helical" evidence="14">
    <location>
        <begin position="29"/>
        <end position="50"/>
    </location>
</feature>
<evidence type="ECO:0000256" key="6">
    <source>
        <dbReference type="ARBA" id="ARBA00022692"/>
    </source>
</evidence>
<evidence type="ECO:0000256" key="10">
    <source>
        <dbReference type="ARBA" id="ARBA00023136"/>
    </source>
</evidence>
<evidence type="ECO:0000256" key="9">
    <source>
        <dbReference type="ARBA" id="ARBA00023098"/>
    </source>
</evidence>
<keyword evidence="5 14" id="KW-0444">Lipid biosynthesis</keyword>
<name>A0ABP0EIZ5_9ASCO</name>
<evidence type="ECO:0000256" key="3">
    <source>
        <dbReference type="ARBA" id="ARBA00007811"/>
    </source>
</evidence>
<dbReference type="EC" id="4.2.1.134" evidence="4 14"/>
<comment type="function">
    <text evidence="14">Catalyzes the third of the four reactions of the long-chain fatty acids elongation cycle. This endoplasmic reticulum-bound enzymatic process, allows the addition of two carbons to the chain of long- and very long-chain fatty acids/VLCFAs per cycle. This enzyme catalyzes the dehydration of the 3-hydroxyacyl-CoA intermediate into trans-2,3-enoyl-CoA, within each cycle of fatty acid elongation. Thereby, it participates to the production of VLCFAs of different chain lengths that are involved in multiple biological processes as precursors of membrane lipids and lipid mediators.</text>
</comment>
<comment type="subcellular location">
    <subcellularLocation>
        <location evidence="14">Endoplasmic reticulum membrane</location>
        <topology evidence="14">Multi-pass membrane protein</topology>
    </subcellularLocation>
    <subcellularLocation>
        <location evidence="1">Membrane</location>
        <topology evidence="1">Multi-pass membrane protein</topology>
    </subcellularLocation>
</comment>
<organism evidence="15 16">
    <name type="scientific">[Candida] anglica</name>
    <dbReference type="NCBI Taxonomy" id="148631"/>
    <lineage>
        <taxon>Eukaryota</taxon>
        <taxon>Fungi</taxon>
        <taxon>Dikarya</taxon>
        <taxon>Ascomycota</taxon>
        <taxon>Saccharomycotina</taxon>
        <taxon>Pichiomycetes</taxon>
        <taxon>Debaryomycetaceae</taxon>
        <taxon>Kurtzmaniella</taxon>
    </lineage>
</organism>